<evidence type="ECO:0000313" key="2">
    <source>
        <dbReference type="Proteomes" id="UP001153269"/>
    </source>
</evidence>
<comment type="caution">
    <text evidence="1">The sequence shown here is derived from an EMBL/GenBank/DDBJ whole genome shotgun (WGS) entry which is preliminary data.</text>
</comment>
<dbReference type="Proteomes" id="UP001153269">
    <property type="component" value="Unassembled WGS sequence"/>
</dbReference>
<gene>
    <name evidence="1" type="ORF">PLEPLA_LOCUS7130</name>
</gene>
<sequence>MAPGTCTRFRAPPCTPDAQRGQVALPAGNCEHVPAACTVGAMCTCQTATHQPLLTQHPSTILNAWHTPRTVTFWNDLQRLRDPQRQEEGGRRK</sequence>
<organism evidence="1 2">
    <name type="scientific">Pleuronectes platessa</name>
    <name type="common">European plaice</name>
    <dbReference type="NCBI Taxonomy" id="8262"/>
    <lineage>
        <taxon>Eukaryota</taxon>
        <taxon>Metazoa</taxon>
        <taxon>Chordata</taxon>
        <taxon>Craniata</taxon>
        <taxon>Vertebrata</taxon>
        <taxon>Euteleostomi</taxon>
        <taxon>Actinopterygii</taxon>
        <taxon>Neopterygii</taxon>
        <taxon>Teleostei</taxon>
        <taxon>Neoteleostei</taxon>
        <taxon>Acanthomorphata</taxon>
        <taxon>Carangaria</taxon>
        <taxon>Pleuronectiformes</taxon>
        <taxon>Pleuronectoidei</taxon>
        <taxon>Pleuronectidae</taxon>
        <taxon>Pleuronectes</taxon>
    </lineage>
</organism>
<proteinExistence type="predicted"/>
<reference evidence="1" key="1">
    <citation type="submission" date="2020-03" db="EMBL/GenBank/DDBJ databases">
        <authorList>
            <person name="Weist P."/>
        </authorList>
    </citation>
    <scope>NUCLEOTIDE SEQUENCE</scope>
</reference>
<accession>A0A9N7TUU3</accession>
<keyword evidence="2" id="KW-1185">Reference proteome</keyword>
<dbReference type="AlphaFoldDB" id="A0A9N7TUU3"/>
<evidence type="ECO:0000313" key="1">
    <source>
        <dbReference type="EMBL" id="CAB1419302.1"/>
    </source>
</evidence>
<dbReference type="EMBL" id="CADEAL010000379">
    <property type="protein sequence ID" value="CAB1419302.1"/>
    <property type="molecule type" value="Genomic_DNA"/>
</dbReference>
<name>A0A9N7TUU3_PLEPL</name>
<protein>
    <submittedName>
        <fullName evidence="1">Uncharacterized protein</fullName>
    </submittedName>
</protein>